<evidence type="ECO:0000259" key="1">
    <source>
        <dbReference type="Pfam" id="PF21962"/>
    </source>
</evidence>
<dbReference type="InterPro" id="IPR053832">
    <property type="entry name" value="DUF6924"/>
</dbReference>
<comment type="caution">
    <text evidence="2">The sequence shown here is derived from an EMBL/GenBank/DDBJ whole genome shotgun (WGS) entry which is preliminary data.</text>
</comment>
<evidence type="ECO:0000313" key="3">
    <source>
        <dbReference type="Proteomes" id="UP001141259"/>
    </source>
</evidence>
<sequence>MTSLPWSTDTLFVRTHFADEEAWRALAVAVGTPSEDGFLANLHVVDDPAHHDLTPARVAALATGHRLVVVADRTAMTAPDLPLLVLHRGGAGWEELRVVAEELWSIENNISLANMGWEEFTGNADDDGVFRGF</sequence>
<organism evidence="2 3">
    <name type="scientific">Umezawaea endophytica</name>
    <dbReference type="NCBI Taxonomy" id="1654476"/>
    <lineage>
        <taxon>Bacteria</taxon>
        <taxon>Bacillati</taxon>
        <taxon>Actinomycetota</taxon>
        <taxon>Actinomycetes</taxon>
        <taxon>Pseudonocardiales</taxon>
        <taxon>Pseudonocardiaceae</taxon>
        <taxon>Umezawaea</taxon>
    </lineage>
</organism>
<dbReference type="RefSeq" id="WP_259622806.1">
    <property type="nucleotide sequence ID" value="NZ_JANYMP010000004.1"/>
</dbReference>
<keyword evidence="3" id="KW-1185">Reference proteome</keyword>
<reference evidence="2" key="1">
    <citation type="submission" date="2022-08" db="EMBL/GenBank/DDBJ databases">
        <authorList>
            <person name="Tistechok S."/>
            <person name="Samborskyy M."/>
            <person name="Roman I."/>
        </authorList>
    </citation>
    <scope>NUCLEOTIDE SEQUENCE</scope>
    <source>
        <strain evidence="2">DSM 103496</strain>
    </source>
</reference>
<protein>
    <recommendedName>
        <fullName evidence="1">DUF6924 domain-containing protein</fullName>
    </recommendedName>
</protein>
<dbReference type="AlphaFoldDB" id="A0A9X2VIV5"/>
<proteinExistence type="predicted"/>
<gene>
    <name evidence="2" type="ORF">NZH93_10580</name>
</gene>
<feature type="domain" description="DUF6924" evidence="1">
    <location>
        <begin position="10"/>
        <end position="133"/>
    </location>
</feature>
<name>A0A9X2VIV5_9PSEU</name>
<accession>A0A9X2VIV5</accession>
<dbReference type="Proteomes" id="UP001141259">
    <property type="component" value="Unassembled WGS sequence"/>
</dbReference>
<dbReference type="Pfam" id="PF21962">
    <property type="entry name" value="DUF6924"/>
    <property type="match status" value="1"/>
</dbReference>
<dbReference type="EMBL" id="JANYMP010000004">
    <property type="protein sequence ID" value="MCS7477297.1"/>
    <property type="molecule type" value="Genomic_DNA"/>
</dbReference>
<evidence type="ECO:0000313" key="2">
    <source>
        <dbReference type="EMBL" id="MCS7477297.1"/>
    </source>
</evidence>